<evidence type="ECO:0000313" key="2">
    <source>
        <dbReference type="EMBL" id="CAG8366056.1"/>
    </source>
</evidence>
<name>A0A9W4IX91_9EURO</name>
<feature type="region of interest" description="Disordered" evidence="1">
    <location>
        <begin position="488"/>
        <end position="585"/>
    </location>
</feature>
<protein>
    <submittedName>
        <fullName evidence="2">Uncharacterized protein</fullName>
    </submittedName>
</protein>
<comment type="caution">
    <text evidence="2">The sequence shown here is derived from an EMBL/GenBank/DDBJ whole genome shotgun (WGS) entry which is preliminary data.</text>
</comment>
<gene>
    <name evidence="2" type="ORF">PSALAMII_LOCUS4407</name>
</gene>
<dbReference type="EMBL" id="CAJVPA010000166">
    <property type="protein sequence ID" value="CAG8366056.1"/>
    <property type="molecule type" value="Genomic_DNA"/>
</dbReference>
<accession>A0A9W4IX91</accession>
<reference evidence="2" key="1">
    <citation type="submission" date="2021-07" db="EMBL/GenBank/DDBJ databases">
        <authorList>
            <person name="Branca A.L. A."/>
        </authorList>
    </citation>
    <scope>NUCLEOTIDE SEQUENCE</scope>
</reference>
<dbReference type="InterPro" id="IPR036770">
    <property type="entry name" value="Ankyrin_rpt-contain_sf"/>
</dbReference>
<feature type="compositionally biased region" description="Basic residues" evidence="1">
    <location>
        <begin position="496"/>
        <end position="507"/>
    </location>
</feature>
<proteinExistence type="predicted"/>
<dbReference type="Gene3D" id="1.25.40.20">
    <property type="entry name" value="Ankyrin repeat-containing domain"/>
    <property type="match status" value="1"/>
</dbReference>
<evidence type="ECO:0000313" key="3">
    <source>
        <dbReference type="Proteomes" id="UP001152646"/>
    </source>
</evidence>
<dbReference type="SUPFAM" id="SSF48403">
    <property type="entry name" value="Ankyrin repeat"/>
    <property type="match status" value="1"/>
</dbReference>
<feature type="compositionally biased region" description="Acidic residues" evidence="1">
    <location>
        <begin position="514"/>
        <end position="523"/>
    </location>
</feature>
<sequence length="585" mass="65264">MSLFGPSPADTESWTLPVWGVVFDRLTSGSVATKHFNTTSGKAIGERTARQQIEWATKLDLPSLKQKTIDTILNRFTGFSLGVRYMEESKIHAIHRLIEEDAPLREKTVAWLEKEETRDMFLSMIRSYDSYEEAMKDIKKVKDWPREKDNHPFKTNPAYDAAVKCHKCLSFLVEEGFVTINGYDLSGRNWLEAGFNGNNVELLAVVVANMDPADLTKPRDIREPDSSGNHILLSLAGHNAFEAFELALNKMIKAGIIGKSELKEIFHPAAMHELCAIAPPSVAEALYAKGINIGNVEHQHHPLGGQLDGSWHMAAAFNPKARAMVEWLGKFSTLSSSNRNHINETPLMYAAKSNQYGAIRWLCKNSDPTLPQWEGGPPAHALLCAAKSSYQTSTEIFSVILDHIPKQIMTLEYGKICGTEIAAGLVQHKELLRKRQIADPIQADMERMQVFKMQALIARLPRAWPGSTWHLALEAYASDNGVSVLKHSMATEPRRTRSNSSRRRGPKSARLGLESDDDDDDDASLTGLSGLALSGQTSLHRSKAVRRRGRPSDRSSSRTRDTALGRTRDSNNMVSKSVRRRQTDR</sequence>
<feature type="compositionally biased region" description="Basic and acidic residues" evidence="1">
    <location>
        <begin position="550"/>
        <end position="569"/>
    </location>
</feature>
<dbReference type="Proteomes" id="UP001152646">
    <property type="component" value="Unassembled WGS sequence"/>
</dbReference>
<dbReference type="AlphaFoldDB" id="A0A9W4IX91"/>
<organism evidence="2 3">
    <name type="scientific">Penicillium salamii</name>
    <dbReference type="NCBI Taxonomy" id="1612424"/>
    <lineage>
        <taxon>Eukaryota</taxon>
        <taxon>Fungi</taxon>
        <taxon>Dikarya</taxon>
        <taxon>Ascomycota</taxon>
        <taxon>Pezizomycotina</taxon>
        <taxon>Eurotiomycetes</taxon>
        <taxon>Eurotiomycetidae</taxon>
        <taxon>Eurotiales</taxon>
        <taxon>Aspergillaceae</taxon>
        <taxon>Penicillium</taxon>
    </lineage>
</organism>
<evidence type="ECO:0000256" key="1">
    <source>
        <dbReference type="SAM" id="MobiDB-lite"/>
    </source>
</evidence>
<feature type="compositionally biased region" description="Basic residues" evidence="1">
    <location>
        <begin position="540"/>
        <end position="549"/>
    </location>
</feature>
<dbReference type="OrthoDB" id="4267003at2759"/>
<feature type="compositionally biased region" description="Low complexity" evidence="1">
    <location>
        <begin position="524"/>
        <end position="539"/>
    </location>
</feature>